<accession>A0A9D2D7D1</accession>
<dbReference type="EMBL" id="DXCF01000025">
    <property type="protein sequence ID" value="HIZ09780.1"/>
    <property type="molecule type" value="Genomic_DNA"/>
</dbReference>
<organism evidence="1 2">
    <name type="scientific">Candidatus Borkfalkia avicola</name>
    <dbReference type="NCBI Taxonomy" id="2838503"/>
    <lineage>
        <taxon>Bacteria</taxon>
        <taxon>Bacillati</taxon>
        <taxon>Bacillota</taxon>
        <taxon>Clostridia</taxon>
        <taxon>Christensenellales</taxon>
        <taxon>Christensenellaceae</taxon>
        <taxon>Candidatus Borkfalkia</taxon>
    </lineage>
</organism>
<reference evidence="1" key="1">
    <citation type="journal article" date="2021" name="PeerJ">
        <title>Extensive microbial diversity within the chicken gut microbiome revealed by metagenomics and culture.</title>
        <authorList>
            <person name="Gilroy R."/>
            <person name="Ravi A."/>
            <person name="Getino M."/>
            <person name="Pursley I."/>
            <person name="Horton D.L."/>
            <person name="Alikhan N.F."/>
            <person name="Baker D."/>
            <person name="Gharbi K."/>
            <person name="Hall N."/>
            <person name="Watson M."/>
            <person name="Adriaenssens E.M."/>
            <person name="Foster-Nyarko E."/>
            <person name="Jarju S."/>
            <person name="Secka A."/>
            <person name="Antonio M."/>
            <person name="Oren A."/>
            <person name="Chaudhuri R.R."/>
            <person name="La Ragione R."/>
            <person name="Hildebrand F."/>
            <person name="Pallen M.J."/>
        </authorList>
    </citation>
    <scope>NUCLEOTIDE SEQUENCE</scope>
    <source>
        <strain evidence="1">CHK192-19661</strain>
    </source>
</reference>
<evidence type="ECO:0000313" key="2">
    <source>
        <dbReference type="Proteomes" id="UP000824025"/>
    </source>
</evidence>
<dbReference type="Proteomes" id="UP000824025">
    <property type="component" value="Unassembled WGS sequence"/>
</dbReference>
<evidence type="ECO:0000313" key="1">
    <source>
        <dbReference type="EMBL" id="HIZ09780.1"/>
    </source>
</evidence>
<protein>
    <submittedName>
        <fullName evidence="1">Uncharacterized protein</fullName>
    </submittedName>
</protein>
<sequence length="98" mass="11357">MKYIIEVKRRRSSVTQGSAHVLVNGIEVADFYDEIKLLKNGEHYYGENIGGWASVTPDETFIKGMLFHPFEELYHMSEKFRKMLDTAIEEAKKNENDA</sequence>
<dbReference type="AlphaFoldDB" id="A0A9D2D7D1"/>
<gene>
    <name evidence="1" type="ORF">H9726_04745</name>
</gene>
<name>A0A9D2D7D1_9FIRM</name>
<proteinExistence type="predicted"/>
<comment type="caution">
    <text evidence="1">The sequence shown here is derived from an EMBL/GenBank/DDBJ whole genome shotgun (WGS) entry which is preliminary data.</text>
</comment>
<reference evidence="1" key="2">
    <citation type="submission" date="2021-04" db="EMBL/GenBank/DDBJ databases">
        <authorList>
            <person name="Gilroy R."/>
        </authorList>
    </citation>
    <scope>NUCLEOTIDE SEQUENCE</scope>
    <source>
        <strain evidence="1">CHK192-19661</strain>
    </source>
</reference>